<dbReference type="Proteomes" id="UP000428260">
    <property type="component" value="Chromosome"/>
</dbReference>
<dbReference type="CDD" id="cd07361">
    <property type="entry name" value="MEMO_like"/>
    <property type="match status" value="1"/>
</dbReference>
<evidence type="ECO:0000256" key="1">
    <source>
        <dbReference type="ARBA" id="ARBA00006315"/>
    </source>
</evidence>
<protein>
    <submittedName>
        <fullName evidence="2">AmmeMemoRadiSam system protein B</fullName>
    </submittedName>
</protein>
<dbReference type="InterPro" id="IPR002737">
    <property type="entry name" value="MEMO1_fam"/>
</dbReference>
<dbReference type="EMBL" id="CP046401">
    <property type="protein sequence ID" value="QGY44995.1"/>
    <property type="molecule type" value="Genomic_DNA"/>
</dbReference>
<gene>
    <name evidence="2" type="primary">amrB</name>
    <name evidence="2" type="ORF">GM418_15335</name>
</gene>
<dbReference type="Gene3D" id="3.40.830.10">
    <property type="entry name" value="LigB-like"/>
    <property type="match status" value="1"/>
</dbReference>
<keyword evidence="3" id="KW-1185">Reference proteome</keyword>
<dbReference type="RefSeq" id="WP_158867836.1">
    <property type="nucleotide sequence ID" value="NZ_CP046401.1"/>
</dbReference>
<organism evidence="2 3">
    <name type="scientific">Maribellus comscasis</name>
    <dbReference type="NCBI Taxonomy" id="2681766"/>
    <lineage>
        <taxon>Bacteria</taxon>
        <taxon>Pseudomonadati</taxon>
        <taxon>Bacteroidota</taxon>
        <taxon>Bacteroidia</taxon>
        <taxon>Marinilabiliales</taxon>
        <taxon>Prolixibacteraceae</taxon>
        <taxon>Maribellus</taxon>
    </lineage>
</organism>
<dbReference type="Pfam" id="PF01875">
    <property type="entry name" value="Memo"/>
    <property type="match status" value="1"/>
</dbReference>
<comment type="similarity">
    <text evidence="1">Belongs to the MEMO1 family.</text>
</comment>
<reference evidence="2 3" key="1">
    <citation type="submission" date="2019-11" db="EMBL/GenBank/DDBJ databases">
        <authorList>
            <person name="Zheng R.K."/>
            <person name="Sun C.M."/>
        </authorList>
    </citation>
    <scope>NUCLEOTIDE SEQUENCE [LARGE SCALE GENOMIC DNA]</scope>
    <source>
        <strain evidence="2 3">WC007</strain>
    </source>
</reference>
<dbReference type="PANTHER" id="PTHR11060:SF0">
    <property type="entry name" value="PROTEIN MEMO1"/>
    <property type="match status" value="1"/>
</dbReference>
<sequence length="365" mass="41310">MKTAVWLPAFLLLYLFTFCNQMKPPDNKGLRIREVIDTIGFAHLDWQMDSVVSRINSQFKNELEEVNQDSSLFWKAAICPHDDYTYASWLYPAVLKNVKSKTLIIFGVAHKAALFHLNNRIVFDSFDAWKGPYGDVRVSPLRDQIIEKLPKDLFVVHDSMQMVEHSVESMIPFLQEQNPNVEVISILVPFMSLSKMDTISLQLANAIHSLAKAQSLNWGRDFSILITTDAVHYGDEDWSGLDLAPFGTDSPGTQKALEKEKRIIESCFTGELTSEKANLFFKTTVNEDNFKEYKRTWCGRYSVPLGLKVAGNLQKLQKTKSLNGVPLGYQTTIDHPELPVKDLGMGKTAIATNRHWVGFTAVGFN</sequence>
<evidence type="ECO:0000313" key="2">
    <source>
        <dbReference type="EMBL" id="QGY44995.1"/>
    </source>
</evidence>
<name>A0A6I6JPU6_9BACT</name>
<evidence type="ECO:0000313" key="3">
    <source>
        <dbReference type="Proteomes" id="UP000428260"/>
    </source>
</evidence>
<dbReference type="AlphaFoldDB" id="A0A6I6JPU6"/>
<dbReference type="NCBIfam" id="TIGR04336">
    <property type="entry name" value="AmmeMemoSam_B"/>
    <property type="match status" value="1"/>
</dbReference>
<dbReference type="KEGG" id="mcos:GM418_15335"/>
<accession>A0A6I6JPU6</accession>
<proteinExistence type="inferred from homology"/>
<dbReference type="PANTHER" id="PTHR11060">
    <property type="entry name" value="PROTEIN MEMO1"/>
    <property type="match status" value="1"/>
</dbReference>